<gene>
    <name evidence="1" type="ORF">GIG_00612</name>
</gene>
<reference evidence="1 2" key="1">
    <citation type="journal article" date="2011" name="J. Bacteriol.">
        <title>Genome Sequence of Duck Pathogen Mycoplasma anatis Strain 1340.</title>
        <authorList>
            <person name="Guo Z."/>
            <person name="Chen P."/>
            <person name="Ren P."/>
            <person name="Kuang S."/>
            <person name="Zhou Z."/>
            <person name="Li Z."/>
            <person name="Liu M."/>
            <person name="Shi D."/>
            <person name="Xiao Y."/>
            <person name="Wang X."/>
            <person name="Zhou R."/>
            <person name="Jin H."/>
            <person name="Bi D."/>
        </authorList>
    </citation>
    <scope>NUCLEOTIDE SEQUENCE [LARGE SCALE GENOMIC DNA]</scope>
    <source>
        <strain evidence="1 2">1340</strain>
    </source>
</reference>
<proteinExistence type="predicted"/>
<dbReference type="AlphaFoldDB" id="F9QCG6"/>
<name>F9QCG6_9BACT</name>
<accession>F9QCG6</accession>
<evidence type="ECO:0000313" key="2">
    <source>
        <dbReference type="Proteomes" id="UP000005055"/>
    </source>
</evidence>
<dbReference type="STRING" id="1034808.GIG_00612"/>
<protein>
    <submittedName>
        <fullName evidence="1">Uncharacterized protein</fullName>
    </submittedName>
</protein>
<keyword evidence="2" id="KW-1185">Reference proteome</keyword>
<sequence>MNQKNPVQSIKAIAQYLNERNVLYSISGVLLEKKFFNQELENLYPLKLSMNWIDFISLLNENKGEISLRRDVISDSILPFFKIGNDKIYIQLLVKSEREIVKKIKRSFVKQLFKTRFENKHFDNFNEIGFLVDEIYKENGSIWILIDDEEPELKVIEAFNKENIEFFDFEGVKIPYSKNILKNKKNTWKNYKTCYHIISGYSKRDHLIPFRTQ</sequence>
<organism evidence="1 2">
    <name type="scientific">Mycoplasmopsis anatis 1340</name>
    <dbReference type="NCBI Taxonomy" id="1034808"/>
    <lineage>
        <taxon>Bacteria</taxon>
        <taxon>Bacillati</taxon>
        <taxon>Mycoplasmatota</taxon>
        <taxon>Mycoplasmoidales</taxon>
        <taxon>Metamycoplasmataceae</taxon>
        <taxon>Mycoplasmopsis</taxon>
    </lineage>
</organism>
<evidence type="ECO:0000313" key="1">
    <source>
        <dbReference type="EMBL" id="EGS29553.1"/>
    </source>
</evidence>
<comment type="caution">
    <text evidence="1">The sequence shown here is derived from an EMBL/GenBank/DDBJ whole genome shotgun (WGS) entry which is preliminary data.</text>
</comment>
<dbReference type="EMBL" id="AFVJ01000002">
    <property type="protein sequence ID" value="EGS29553.1"/>
    <property type="molecule type" value="Genomic_DNA"/>
</dbReference>
<dbReference type="Proteomes" id="UP000005055">
    <property type="component" value="Unassembled WGS sequence"/>
</dbReference>
<dbReference type="eggNOG" id="ENOG5031ZH6">
    <property type="taxonomic scope" value="Bacteria"/>
</dbReference>